<evidence type="ECO:0000256" key="1">
    <source>
        <dbReference type="SAM" id="Coils"/>
    </source>
</evidence>
<dbReference type="InterPro" id="IPR013653">
    <property type="entry name" value="GCN5-like_dom"/>
</dbReference>
<organism evidence="3 4">
    <name type="scientific">Candidatus Clostridium radicumherbarum</name>
    <dbReference type="NCBI Taxonomy" id="3381662"/>
    <lineage>
        <taxon>Bacteria</taxon>
        <taxon>Bacillati</taxon>
        <taxon>Bacillota</taxon>
        <taxon>Clostridia</taxon>
        <taxon>Eubacteriales</taxon>
        <taxon>Clostridiaceae</taxon>
        <taxon>Clostridium</taxon>
    </lineage>
</organism>
<dbReference type="PANTHER" id="PTHR20958:SF6">
    <property type="entry name" value="GLYCINE N-ACYLTRANSFERASE-LIKE PROTEIN"/>
    <property type="match status" value="1"/>
</dbReference>
<dbReference type="InterPro" id="IPR016181">
    <property type="entry name" value="Acyl_CoA_acyltransferase"/>
</dbReference>
<dbReference type="Proteomes" id="UP001623661">
    <property type="component" value="Unassembled WGS sequence"/>
</dbReference>
<dbReference type="SUPFAM" id="SSF55729">
    <property type="entry name" value="Acyl-CoA N-acyltransferases (Nat)"/>
    <property type="match status" value="1"/>
</dbReference>
<keyword evidence="3" id="KW-0808">Transferase</keyword>
<accession>A0ABW8TQB4</accession>
<reference evidence="3 4" key="1">
    <citation type="submission" date="2024-11" db="EMBL/GenBank/DDBJ databases">
        <authorList>
            <person name="Heng Y.C."/>
            <person name="Lim A.C.H."/>
            <person name="Lee J.K.Y."/>
            <person name="Kittelmann S."/>
        </authorList>
    </citation>
    <scope>NUCLEOTIDE SEQUENCE [LARGE SCALE GENOMIC DNA]</scope>
    <source>
        <strain evidence="3 4">WILCCON 0202</strain>
    </source>
</reference>
<sequence length="230" mass="26552">MKEKAIAYLRKNPLLHIGMLEPIRRGTADILYAETDGVLIKEQKSKAYMISVDKFEKGKELINCIGKCNLILAHQNFMVDYISNKFGLTKKLECLQAVYMDKNKLNVKKELEIRQLEQDQREVILEHYDKLSNNEIDEILKNGKLFGGFRNGTLIGFIGNHLEGSMGLLEIFPKYRRLGYGTLLESYLVNQMLDKDLIPFAQIEIDNDKSKALHNKLGFKISQDSVYWVF</sequence>
<evidence type="ECO:0000313" key="4">
    <source>
        <dbReference type="Proteomes" id="UP001623661"/>
    </source>
</evidence>
<evidence type="ECO:0000259" key="2">
    <source>
        <dbReference type="PROSITE" id="PS51186"/>
    </source>
</evidence>
<keyword evidence="4" id="KW-1185">Reference proteome</keyword>
<name>A0ABW8TQB4_9CLOT</name>
<dbReference type="EMBL" id="JBJHZY010000001">
    <property type="protein sequence ID" value="MFL0267391.1"/>
    <property type="molecule type" value="Genomic_DNA"/>
</dbReference>
<dbReference type="GO" id="GO:0016746">
    <property type="term" value="F:acyltransferase activity"/>
    <property type="evidence" value="ECO:0007669"/>
    <property type="project" value="UniProtKB-KW"/>
</dbReference>
<feature type="coiled-coil region" evidence="1">
    <location>
        <begin position="99"/>
        <end position="126"/>
    </location>
</feature>
<dbReference type="InterPro" id="IPR053225">
    <property type="entry name" value="Acyl-CoA_N-acyltransferase"/>
</dbReference>
<proteinExistence type="predicted"/>
<evidence type="ECO:0000313" key="3">
    <source>
        <dbReference type="EMBL" id="MFL0267391.1"/>
    </source>
</evidence>
<comment type="caution">
    <text evidence="3">The sequence shown here is derived from an EMBL/GenBank/DDBJ whole genome shotgun (WGS) entry which is preliminary data.</text>
</comment>
<dbReference type="Pfam" id="PF08445">
    <property type="entry name" value="FR47"/>
    <property type="match status" value="1"/>
</dbReference>
<dbReference type="Gene3D" id="3.40.630.30">
    <property type="match status" value="1"/>
</dbReference>
<feature type="domain" description="N-acetyltransferase" evidence="2">
    <location>
        <begin position="111"/>
        <end position="230"/>
    </location>
</feature>
<dbReference type="InterPro" id="IPR000182">
    <property type="entry name" value="GNAT_dom"/>
</dbReference>
<dbReference type="PROSITE" id="PS51186">
    <property type="entry name" value="GNAT"/>
    <property type="match status" value="1"/>
</dbReference>
<dbReference type="PANTHER" id="PTHR20958">
    <property type="entry name" value="GLYCINE N-ACYLTRANSFERASE-LIKE PROTEIN"/>
    <property type="match status" value="1"/>
</dbReference>
<keyword evidence="1" id="KW-0175">Coiled coil</keyword>
<keyword evidence="3" id="KW-0012">Acyltransferase</keyword>
<dbReference type="RefSeq" id="WP_406763996.1">
    <property type="nucleotide sequence ID" value="NZ_JBJHZY010000001.1"/>
</dbReference>
<dbReference type="EC" id="2.3.-.-" evidence="3"/>
<gene>
    <name evidence="3" type="ORF">ACJDUH_04675</name>
</gene>
<protein>
    <submittedName>
        <fullName evidence="3">GNAT family N-acetyltransferase</fullName>
        <ecNumber evidence="3">2.3.-.-</ecNumber>
    </submittedName>
</protein>